<proteinExistence type="predicted"/>
<reference evidence="2" key="1">
    <citation type="submission" date="2021-07" db="EMBL/GenBank/DDBJ databases">
        <title>Complete genome sequencing of a Clostridium isolate.</title>
        <authorList>
            <person name="Ueki A."/>
            <person name="Tonouchi A."/>
        </authorList>
    </citation>
    <scope>NUCLEOTIDE SEQUENCE [LARGE SCALE GENOMIC DNA]</scope>
    <source>
        <strain evidence="2">C5S11</strain>
    </source>
</reference>
<accession>A0ABM7TB09</accession>
<name>A0ABM7TB09_9CLOT</name>
<dbReference type="RefSeq" id="WP_224034549.1">
    <property type="nucleotide sequence ID" value="NZ_AP024849.1"/>
</dbReference>
<dbReference type="EMBL" id="AP024849">
    <property type="protein sequence ID" value="BCZ48278.1"/>
    <property type="molecule type" value="Genomic_DNA"/>
</dbReference>
<evidence type="ECO:0000313" key="1">
    <source>
        <dbReference type="EMBL" id="BCZ48278.1"/>
    </source>
</evidence>
<dbReference type="Proteomes" id="UP000824633">
    <property type="component" value="Chromosome"/>
</dbReference>
<sequence>MIKEARVGGGEISLTIDNDGNTTYTGKLYGIPGWDEKEESSYSSKISSNKLITLLKEKNSINNTCDFHYTNNLNNNNNTLNQLIMGSQLLRTAYQKK</sequence>
<keyword evidence="2" id="KW-1185">Reference proteome</keyword>
<organism evidence="1 2">
    <name type="scientific">Clostridium gelidum</name>
    <dbReference type="NCBI Taxonomy" id="704125"/>
    <lineage>
        <taxon>Bacteria</taxon>
        <taxon>Bacillati</taxon>
        <taxon>Bacillota</taxon>
        <taxon>Clostridia</taxon>
        <taxon>Eubacteriales</taxon>
        <taxon>Clostridiaceae</taxon>
        <taxon>Clostridium</taxon>
    </lineage>
</organism>
<evidence type="ECO:0000313" key="2">
    <source>
        <dbReference type="Proteomes" id="UP000824633"/>
    </source>
</evidence>
<protein>
    <submittedName>
        <fullName evidence="1">Uncharacterized protein</fullName>
    </submittedName>
</protein>
<gene>
    <name evidence="1" type="ORF">psyc5s11_43450</name>
</gene>